<keyword evidence="3" id="KW-1185">Reference proteome</keyword>
<name>A0A9W9F2P7_9EURO</name>
<evidence type="ECO:0000313" key="2">
    <source>
        <dbReference type="EMBL" id="KAJ5092517.1"/>
    </source>
</evidence>
<comment type="caution">
    <text evidence="2">The sequence shown here is derived from an EMBL/GenBank/DDBJ whole genome shotgun (WGS) entry which is preliminary data.</text>
</comment>
<proteinExistence type="predicted"/>
<dbReference type="RefSeq" id="XP_056510712.1">
    <property type="nucleotide sequence ID" value="XM_056657912.1"/>
</dbReference>
<dbReference type="InterPro" id="IPR036291">
    <property type="entry name" value="NAD(P)-bd_dom_sf"/>
</dbReference>
<dbReference type="Gene3D" id="3.40.50.720">
    <property type="entry name" value="NAD(P)-binding Rossmann-like Domain"/>
    <property type="match status" value="1"/>
</dbReference>
<reference evidence="2" key="1">
    <citation type="submission" date="2022-11" db="EMBL/GenBank/DDBJ databases">
        <authorList>
            <person name="Petersen C."/>
        </authorList>
    </citation>
    <scope>NUCLEOTIDE SEQUENCE</scope>
    <source>
        <strain evidence="2">IBT 34128</strain>
    </source>
</reference>
<feature type="domain" description="NAD-dependent epimerase/dehydratase" evidence="1">
    <location>
        <begin position="49"/>
        <end position="166"/>
    </location>
</feature>
<dbReference type="OrthoDB" id="202470at2759"/>
<dbReference type="InterPro" id="IPR001509">
    <property type="entry name" value="Epimerase_deHydtase"/>
</dbReference>
<dbReference type="Pfam" id="PF01370">
    <property type="entry name" value="Epimerase"/>
    <property type="match status" value="1"/>
</dbReference>
<reference evidence="2" key="2">
    <citation type="journal article" date="2023" name="IMA Fungus">
        <title>Comparative genomic study of the Penicillium genus elucidates a diverse pangenome and 15 lateral gene transfer events.</title>
        <authorList>
            <person name="Petersen C."/>
            <person name="Sorensen T."/>
            <person name="Nielsen M.R."/>
            <person name="Sondergaard T.E."/>
            <person name="Sorensen J.L."/>
            <person name="Fitzpatrick D.A."/>
            <person name="Frisvad J.C."/>
            <person name="Nielsen K.L."/>
        </authorList>
    </citation>
    <scope>NUCLEOTIDE SEQUENCE</scope>
    <source>
        <strain evidence="2">IBT 34128</strain>
    </source>
</reference>
<dbReference type="PANTHER" id="PTHR43103:SF6">
    <property type="entry name" value="PUTATIVE-RELATED"/>
    <property type="match status" value="1"/>
</dbReference>
<sequence>MGLIVVTGGSGKAGHTILNLGPATADKYSTPCPASGHCASPFPEGLPPRPDAVIHLAGYARNMVPDNETFRVNTQSTYNIIEAACKLGIRKILIASSVTVYGVAFAQGDVEYPAFPIDEDLVINPTDTYALVKLCGERVVRGFAARFGADIYILRTGRVIEPGEYNEEIFYNYVHEPVRWKAHGWSYTDARDLGAMCEAGLRTSGLGF</sequence>
<dbReference type="PANTHER" id="PTHR43103">
    <property type="entry name" value="NUCLEOSIDE-DIPHOSPHATE-SUGAR EPIMERASE"/>
    <property type="match status" value="1"/>
</dbReference>
<dbReference type="Proteomes" id="UP001141434">
    <property type="component" value="Unassembled WGS sequence"/>
</dbReference>
<dbReference type="AlphaFoldDB" id="A0A9W9F2P7"/>
<evidence type="ECO:0000313" key="3">
    <source>
        <dbReference type="Proteomes" id="UP001141434"/>
    </source>
</evidence>
<dbReference type="CDD" id="cd08946">
    <property type="entry name" value="SDR_e"/>
    <property type="match status" value="1"/>
</dbReference>
<accession>A0A9W9F2P7</accession>
<dbReference type="GeneID" id="81397081"/>
<gene>
    <name evidence="2" type="ORF">NUU61_007387</name>
</gene>
<evidence type="ECO:0000259" key="1">
    <source>
        <dbReference type="Pfam" id="PF01370"/>
    </source>
</evidence>
<organism evidence="2 3">
    <name type="scientific">Penicillium alfredii</name>
    <dbReference type="NCBI Taxonomy" id="1506179"/>
    <lineage>
        <taxon>Eukaryota</taxon>
        <taxon>Fungi</taxon>
        <taxon>Dikarya</taxon>
        <taxon>Ascomycota</taxon>
        <taxon>Pezizomycotina</taxon>
        <taxon>Eurotiomycetes</taxon>
        <taxon>Eurotiomycetidae</taxon>
        <taxon>Eurotiales</taxon>
        <taxon>Aspergillaceae</taxon>
        <taxon>Penicillium</taxon>
    </lineage>
</organism>
<dbReference type="SUPFAM" id="SSF51735">
    <property type="entry name" value="NAD(P)-binding Rossmann-fold domains"/>
    <property type="match status" value="1"/>
</dbReference>
<dbReference type="EMBL" id="JAPMSZ010000009">
    <property type="protein sequence ID" value="KAJ5092517.1"/>
    <property type="molecule type" value="Genomic_DNA"/>
</dbReference>
<protein>
    <recommendedName>
        <fullName evidence="1">NAD-dependent epimerase/dehydratase domain-containing protein</fullName>
    </recommendedName>
</protein>